<evidence type="ECO:0000313" key="9">
    <source>
        <dbReference type="EMBL" id="BES96363.1"/>
    </source>
</evidence>
<evidence type="ECO:0000256" key="4">
    <source>
        <dbReference type="ARBA" id="ARBA00022525"/>
    </source>
</evidence>
<keyword evidence="5 8" id="KW-0732">Signal</keyword>
<dbReference type="Proteomes" id="UP001307889">
    <property type="component" value="Chromosome 7"/>
</dbReference>
<feature type="signal peptide" evidence="8">
    <location>
        <begin position="1"/>
        <end position="20"/>
    </location>
</feature>
<sequence length="98" mass="10708">MGPNLALIALVACVVPSALGQTFQYSRGWTNGKRNGGGGSGLSPKETACELHRIKALLEGKPLTPYFWPCTYRLFSEPNERLMEPVSDVTKIQDPDSK</sequence>
<organism evidence="9 10">
    <name type="scientific">Nesidiocoris tenuis</name>
    <dbReference type="NCBI Taxonomy" id="355587"/>
    <lineage>
        <taxon>Eukaryota</taxon>
        <taxon>Metazoa</taxon>
        <taxon>Ecdysozoa</taxon>
        <taxon>Arthropoda</taxon>
        <taxon>Hexapoda</taxon>
        <taxon>Insecta</taxon>
        <taxon>Pterygota</taxon>
        <taxon>Neoptera</taxon>
        <taxon>Paraneoptera</taxon>
        <taxon>Hemiptera</taxon>
        <taxon>Heteroptera</taxon>
        <taxon>Panheteroptera</taxon>
        <taxon>Cimicomorpha</taxon>
        <taxon>Miridae</taxon>
        <taxon>Dicyphina</taxon>
        <taxon>Nesidiocoris</taxon>
    </lineage>
</organism>
<feature type="chain" id="PRO_5046687529" description="Pro-corazonin" evidence="8">
    <location>
        <begin position="21"/>
        <end position="98"/>
    </location>
</feature>
<gene>
    <name evidence="9" type="ORF">NTJ_09174</name>
</gene>
<reference evidence="9 10" key="1">
    <citation type="submission" date="2023-09" db="EMBL/GenBank/DDBJ databases">
        <title>Nesidiocoris tenuis whole genome shotgun sequence.</title>
        <authorList>
            <person name="Shibata T."/>
            <person name="Shimoda M."/>
            <person name="Kobayashi T."/>
            <person name="Uehara T."/>
        </authorList>
    </citation>
    <scope>NUCLEOTIDE SEQUENCE [LARGE SCALE GENOMIC DNA]</scope>
    <source>
        <strain evidence="9 10">Japan</strain>
    </source>
</reference>
<dbReference type="EMBL" id="AP028915">
    <property type="protein sequence ID" value="BES96363.1"/>
    <property type="molecule type" value="Genomic_DNA"/>
</dbReference>
<accession>A0ABN7AWH6</accession>
<keyword evidence="7" id="KW-0527">Neuropeptide</keyword>
<comment type="subcellular location">
    <subcellularLocation>
        <location evidence="1">Secreted</location>
    </subcellularLocation>
</comment>
<evidence type="ECO:0000256" key="3">
    <source>
        <dbReference type="ARBA" id="ARBA00014144"/>
    </source>
</evidence>
<dbReference type="Pfam" id="PF17308">
    <property type="entry name" value="Corazonin"/>
    <property type="match status" value="1"/>
</dbReference>
<evidence type="ECO:0000256" key="1">
    <source>
        <dbReference type="ARBA" id="ARBA00004613"/>
    </source>
</evidence>
<comment type="similarity">
    <text evidence="2">Belongs to the corazonin family.</text>
</comment>
<evidence type="ECO:0000256" key="5">
    <source>
        <dbReference type="ARBA" id="ARBA00022729"/>
    </source>
</evidence>
<keyword evidence="6" id="KW-0027">Amidation</keyword>
<protein>
    <recommendedName>
        <fullName evidence="3">Pro-corazonin</fullName>
    </recommendedName>
</protein>
<evidence type="ECO:0000313" key="10">
    <source>
        <dbReference type="Proteomes" id="UP001307889"/>
    </source>
</evidence>
<evidence type="ECO:0000256" key="2">
    <source>
        <dbReference type="ARBA" id="ARBA00009635"/>
    </source>
</evidence>
<dbReference type="InterPro" id="IPR020190">
    <property type="entry name" value="Procorazonin"/>
</dbReference>
<keyword evidence="4" id="KW-0964">Secreted</keyword>
<evidence type="ECO:0000256" key="8">
    <source>
        <dbReference type="SAM" id="SignalP"/>
    </source>
</evidence>
<name>A0ABN7AWH6_9HEMI</name>
<proteinExistence type="inferred from homology"/>
<evidence type="ECO:0000256" key="7">
    <source>
        <dbReference type="ARBA" id="ARBA00023320"/>
    </source>
</evidence>
<keyword evidence="10" id="KW-1185">Reference proteome</keyword>
<evidence type="ECO:0000256" key="6">
    <source>
        <dbReference type="ARBA" id="ARBA00022815"/>
    </source>
</evidence>